<dbReference type="EMBL" id="CP137080">
    <property type="protein sequence ID" value="WOQ70662.1"/>
    <property type="molecule type" value="Genomic_DNA"/>
</dbReference>
<name>A0AAU0MKH5_9MICO</name>
<proteinExistence type="predicted"/>
<reference evidence="1 2" key="1">
    <citation type="submission" date="2023-10" db="EMBL/GenBank/DDBJ databases">
        <title>Y20.</title>
        <authorList>
            <person name="Zhang G."/>
            <person name="Ding Y."/>
        </authorList>
    </citation>
    <scope>NUCLEOTIDE SEQUENCE [LARGE SCALE GENOMIC DNA]</scope>
    <source>
        <strain evidence="1 2">Y20</strain>
    </source>
</reference>
<dbReference type="AlphaFoldDB" id="A0AAU0MKH5"/>
<evidence type="ECO:0000313" key="1">
    <source>
        <dbReference type="EMBL" id="WOQ70662.1"/>
    </source>
</evidence>
<accession>A0AAU0MKH5</accession>
<protein>
    <recommendedName>
        <fullName evidence="3">Tetratricopeptide repeat protein</fullName>
    </recommendedName>
</protein>
<evidence type="ECO:0008006" key="3">
    <source>
        <dbReference type="Google" id="ProtNLM"/>
    </source>
</evidence>
<evidence type="ECO:0000313" key="2">
    <source>
        <dbReference type="Proteomes" id="UP001329313"/>
    </source>
</evidence>
<gene>
    <name evidence="1" type="ORF">RYJ27_05555</name>
</gene>
<organism evidence="1 2">
    <name type="scientific">Microbacterium limosum</name>
    <dbReference type="NCBI Taxonomy" id="3079935"/>
    <lineage>
        <taxon>Bacteria</taxon>
        <taxon>Bacillati</taxon>
        <taxon>Actinomycetota</taxon>
        <taxon>Actinomycetes</taxon>
        <taxon>Micrococcales</taxon>
        <taxon>Microbacteriaceae</taxon>
        <taxon>Microbacterium</taxon>
    </lineage>
</organism>
<dbReference type="KEGG" id="mliy:RYJ27_05555"/>
<dbReference type="RefSeq" id="WP_330171733.1">
    <property type="nucleotide sequence ID" value="NZ_CP137080.1"/>
</dbReference>
<dbReference type="Proteomes" id="UP001329313">
    <property type="component" value="Chromosome"/>
</dbReference>
<keyword evidence="2" id="KW-1185">Reference proteome</keyword>
<sequence length="421" mass="47317">MIAEQVDEALHDARAGLARARDMRSVLTDLPDWARSAWVGRKLLDVGKNEEALRALWTEIEMGCPWYLMQARFLAEASLEGFLEHPEAALDRLCMAAQPPANDHWDPELYLQALFELATFETQDPQVDAVLRRAEWANLAFELVESVTWWSFVPWWDESKQQRLRAIIDAADPASSLFDHNPTASWQHYIADPDHEIRNLEDWQDELMGLEESLLAAVTMSEFNDSALRRPYTDEIAALWSAGDPVRTAAEVSDILLDAYRPQELDDSELQGSDTERPYWRDPLAQTELEALLARAYAAMGRPDAADAAYARAFAGFKEASGWVLQLDALTDGRILAALGDVDGAFDKLWESVRRFNSSRGDIDLALEALCELAILERPSPRHPSPRDWATVATAMAAAEGSWSPGPWYNSFSGRVDRIAR</sequence>